<keyword evidence="2" id="KW-1185">Reference proteome</keyword>
<dbReference type="EMBL" id="JANURM010000004">
    <property type="protein sequence ID" value="MDL0088794.1"/>
    <property type="molecule type" value="Genomic_DNA"/>
</dbReference>
<evidence type="ECO:0008006" key="3">
    <source>
        <dbReference type="Google" id="ProtNLM"/>
    </source>
</evidence>
<evidence type="ECO:0000313" key="1">
    <source>
        <dbReference type="EMBL" id="MDL0088794.1"/>
    </source>
</evidence>
<name>A0ABT7HPM4_9BACT</name>
<dbReference type="SUPFAM" id="SSF53335">
    <property type="entry name" value="S-adenosyl-L-methionine-dependent methyltransferases"/>
    <property type="match status" value="1"/>
</dbReference>
<sequence>MLEILGYFGDEILNKHIVDNSCGDGAFLSEIVRRYLLACKNHDKNVIKTELETFIHGIEIDNTQLEKCVKNLDKIKQFEFSKSGMTDILSHFTSLV</sequence>
<reference evidence="1" key="2">
    <citation type="journal article" date="2023" name="Microorganisms">
        <title>Isolation and Genomic Characteristics of Cat-Borne Campylobacter felis sp. nov. and Sheep-Borne Campylobacter ovis sp. nov.</title>
        <authorList>
            <person name="Wang H."/>
            <person name="Li Y."/>
            <person name="Gu Y."/>
            <person name="Zhou G."/>
            <person name="Chen X."/>
            <person name="Zhang X."/>
            <person name="Shao Z."/>
            <person name="Zhang J."/>
            <person name="Zhang M."/>
        </authorList>
    </citation>
    <scope>NUCLEOTIDE SEQUENCE</scope>
    <source>
        <strain evidence="1">PS10</strain>
    </source>
</reference>
<dbReference type="Gene3D" id="3.40.50.150">
    <property type="entry name" value="Vaccinia Virus protein VP39"/>
    <property type="match status" value="1"/>
</dbReference>
<protein>
    <recommendedName>
        <fullName evidence="3">DNA methylase adenine-specific domain-containing protein</fullName>
    </recommendedName>
</protein>
<reference evidence="1" key="1">
    <citation type="submission" date="2022-08" db="EMBL/GenBank/DDBJ databases">
        <authorList>
            <person name="Wang H."/>
        </authorList>
    </citation>
    <scope>NUCLEOTIDE SEQUENCE</scope>
    <source>
        <strain evidence="1">PS10</strain>
    </source>
</reference>
<evidence type="ECO:0000313" key="2">
    <source>
        <dbReference type="Proteomes" id="UP001173801"/>
    </source>
</evidence>
<gene>
    <name evidence="1" type="ORF">NYG85_05340</name>
</gene>
<organism evidence="1 2">
    <name type="scientific">Campylobacter gastrosuis</name>
    <dbReference type="NCBI Taxonomy" id="2974576"/>
    <lineage>
        <taxon>Bacteria</taxon>
        <taxon>Pseudomonadati</taxon>
        <taxon>Campylobacterota</taxon>
        <taxon>Epsilonproteobacteria</taxon>
        <taxon>Campylobacterales</taxon>
        <taxon>Campylobacteraceae</taxon>
        <taxon>Campylobacter</taxon>
    </lineage>
</organism>
<accession>A0ABT7HPM4</accession>
<dbReference type="Proteomes" id="UP001173801">
    <property type="component" value="Unassembled WGS sequence"/>
</dbReference>
<comment type="caution">
    <text evidence="1">The sequence shown here is derived from an EMBL/GenBank/DDBJ whole genome shotgun (WGS) entry which is preliminary data.</text>
</comment>
<dbReference type="InterPro" id="IPR029063">
    <property type="entry name" value="SAM-dependent_MTases_sf"/>
</dbReference>
<proteinExistence type="predicted"/>
<dbReference type="RefSeq" id="WP_284937452.1">
    <property type="nucleotide sequence ID" value="NZ_JANURM010000004.1"/>
</dbReference>